<dbReference type="Proteomes" id="UP000490800">
    <property type="component" value="Unassembled WGS sequence"/>
</dbReference>
<reference evidence="2 3" key="1">
    <citation type="journal article" date="2019" name="Microorganisms">
        <title>Paenibacillus lutrae sp. nov., A Chitinolytic Species Isolated from A River Otter in Castril Natural Park, Granada, Spain.</title>
        <authorList>
            <person name="Rodriguez M."/>
            <person name="Reina J.C."/>
            <person name="Bejar V."/>
            <person name="Llamas I."/>
        </authorList>
    </citation>
    <scope>NUCLEOTIDE SEQUENCE [LARGE SCALE GENOMIC DNA]</scope>
    <source>
        <strain evidence="2 3">N10</strain>
    </source>
</reference>
<feature type="chain" id="PRO_5030742400" evidence="1">
    <location>
        <begin position="22"/>
        <end position="117"/>
    </location>
</feature>
<organism evidence="2 3">
    <name type="scientific">Paenibacillus lutrae</name>
    <dbReference type="NCBI Taxonomy" id="2078573"/>
    <lineage>
        <taxon>Bacteria</taxon>
        <taxon>Bacillati</taxon>
        <taxon>Bacillota</taxon>
        <taxon>Bacilli</taxon>
        <taxon>Bacillales</taxon>
        <taxon>Paenibacillaceae</taxon>
        <taxon>Paenibacillus</taxon>
    </lineage>
</organism>
<evidence type="ECO:0000313" key="2">
    <source>
        <dbReference type="EMBL" id="MVP01024.1"/>
    </source>
</evidence>
<proteinExistence type="predicted"/>
<dbReference type="RefSeq" id="WP_157337050.1">
    <property type="nucleotide sequence ID" value="NZ_RHLK01000009.1"/>
</dbReference>
<name>A0A7X3FK89_9BACL</name>
<dbReference type="AlphaFoldDB" id="A0A7X3FK89"/>
<dbReference type="OrthoDB" id="2619841at2"/>
<dbReference type="EMBL" id="RHLK01000009">
    <property type="protein sequence ID" value="MVP01024.1"/>
    <property type="molecule type" value="Genomic_DNA"/>
</dbReference>
<sequence length="117" mass="12375">MRKVILLVLFAFFALSTSASAAYTATSPDLYAYQSGPYKLSVGLWSSTNETVQLTLYSKGPSGQLSPVYSTTVAIGPTVPSPVEKNVGYLAPGTYVVKGDFQGSYGSLGPVGLYQVY</sequence>
<keyword evidence="1" id="KW-0732">Signal</keyword>
<protein>
    <submittedName>
        <fullName evidence="2">Uncharacterized protein</fullName>
    </submittedName>
</protein>
<gene>
    <name evidence="2" type="ORF">EDM21_16115</name>
</gene>
<comment type="caution">
    <text evidence="2">The sequence shown here is derived from an EMBL/GenBank/DDBJ whole genome shotgun (WGS) entry which is preliminary data.</text>
</comment>
<keyword evidence="3" id="KW-1185">Reference proteome</keyword>
<feature type="signal peptide" evidence="1">
    <location>
        <begin position="1"/>
        <end position="21"/>
    </location>
</feature>
<evidence type="ECO:0000313" key="3">
    <source>
        <dbReference type="Proteomes" id="UP000490800"/>
    </source>
</evidence>
<accession>A0A7X3FK89</accession>
<evidence type="ECO:0000256" key="1">
    <source>
        <dbReference type="SAM" id="SignalP"/>
    </source>
</evidence>